<dbReference type="Pfam" id="PF00582">
    <property type="entry name" value="Usp"/>
    <property type="match status" value="2"/>
</dbReference>
<dbReference type="EMBL" id="JAOZYB010000168">
    <property type="protein sequence ID" value="MEB3962682.1"/>
    <property type="molecule type" value="Genomic_DNA"/>
</dbReference>
<feature type="domain" description="UspA" evidence="2">
    <location>
        <begin position="149"/>
        <end position="285"/>
    </location>
</feature>
<accession>A0ABU6CDI7</accession>
<sequence length="287" mass="30922">MEHRLTVGIDGSEPSLQALDWAVDEAVRRDCELRIVHASRWERYETRKPSLALHRSAVRQYAEHLVAQAVERACRRAPQLTVTSQVVPQDPADALVEESRDAGALIVGSRGHGTLTGLLLGSVSLPVAAHGECPVIVVRGNDKNVHGGFHQITLGVGASERATVAAAFAVREAQLRRTDVLAVRAWRCPAHELPDYPTDDSGAHAIRAENELMTVVQDPRVAHGAVTVRAHPHEGRARDVLLEASALSDLLVVGARRRRSGVGLQLGPVTHAVLHHSACPVAVVPHD</sequence>
<keyword evidence="4" id="KW-1185">Reference proteome</keyword>
<dbReference type="RefSeq" id="WP_324770259.1">
    <property type="nucleotide sequence ID" value="NZ_BAAATS010000067.1"/>
</dbReference>
<feature type="domain" description="UspA" evidence="2">
    <location>
        <begin position="3"/>
        <end position="139"/>
    </location>
</feature>
<reference evidence="3 4" key="1">
    <citation type="submission" date="2022-10" db="EMBL/GenBank/DDBJ databases">
        <authorList>
            <person name="Xie J."/>
            <person name="Shen N."/>
        </authorList>
    </citation>
    <scope>NUCLEOTIDE SEQUENCE [LARGE SCALE GENOMIC DNA]</scope>
    <source>
        <strain evidence="3 4">DSM 41681</strain>
    </source>
</reference>
<organism evidence="3 4">
    <name type="scientific">Streptomyces kunmingensis</name>
    <dbReference type="NCBI Taxonomy" id="68225"/>
    <lineage>
        <taxon>Bacteria</taxon>
        <taxon>Bacillati</taxon>
        <taxon>Actinomycetota</taxon>
        <taxon>Actinomycetes</taxon>
        <taxon>Kitasatosporales</taxon>
        <taxon>Streptomycetaceae</taxon>
        <taxon>Streptomyces</taxon>
    </lineage>
</organism>
<dbReference type="PANTHER" id="PTHR31964:SF113">
    <property type="entry name" value="USPA DOMAIN-CONTAINING PROTEIN"/>
    <property type="match status" value="1"/>
</dbReference>
<protein>
    <submittedName>
        <fullName evidence="3">Universal stress protein</fullName>
    </submittedName>
</protein>
<proteinExistence type="inferred from homology"/>
<dbReference type="InterPro" id="IPR014729">
    <property type="entry name" value="Rossmann-like_a/b/a_fold"/>
</dbReference>
<dbReference type="Proteomes" id="UP001352223">
    <property type="component" value="Unassembled WGS sequence"/>
</dbReference>
<gene>
    <name evidence="3" type="ORF">OKJ48_20870</name>
</gene>
<dbReference type="InterPro" id="IPR006016">
    <property type="entry name" value="UspA"/>
</dbReference>
<evidence type="ECO:0000259" key="2">
    <source>
        <dbReference type="Pfam" id="PF00582"/>
    </source>
</evidence>
<dbReference type="PRINTS" id="PR01438">
    <property type="entry name" value="UNVRSLSTRESS"/>
</dbReference>
<evidence type="ECO:0000313" key="4">
    <source>
        <dbReference type="Proteomes" id="UP001352223"/>
    </source>
</evidence>
<dbReference type="InterPro" id="IPR006015">
    <property type="entry name" value="Universal_stress_UspA"/>
</dbReference>
<comment type="caution">
    <text evidence="3">The sequence shown here is derived from an EMBL/GenBank/DDBJ whole genome shotgun (WGS) entry which is preliminary data.</text>
</comment>
<name>A0ABU6CDI7_9ACTN</name>
<dbReference type="PANTHER" id="PTHR31964">
    <property type="entry name" value="ADENINE NUCLEOTIDE ALPHA HYDROLASES-LIKE SUPERFAMILY PROTEIN"/>
    <property type="match status" value="1"/>
</dbReference>
<evidence type="ECO:0000256" key="1">
    <source>
        <dbReference type="ARBA" id="ARBA00008791"/>
    </source>
</evidence>
<dbReference type="SUPFAM" id="SSF52402">
    <property type="entry name" value="Adenine nucleotide alpha hydrolases-like"/>
    <property type="match status" value="2"/>
</dbReference>
<dbReference type="Gene3D" id="3.40.50.620">
    <property type="entry name" value="HUPs"/>
    <property type="match status" value="2"/>
</dbReference>
<comment type="similarity">
    <text evidence="1">Belongs to the universal stress protein A family.</text>
</comment>
<evidence type="ECO:0000313" key="3">
    <source>
        <dbReference type="EMBL" id="MEB3962682.1"/>
    </source>
</evidence>